<evidence type="ECO:0000256" key="1">
    <source>
        <dbReference type="SAM" id="SignalP"/>
    </source>
</evidence>
<protein>
    <submittedName>
        <fullName evidence="2">Uncharacterized protein</fullName>
    </submittedName>
</protein>
<dbReference type="EMBL" id="DXCL01000010">
    <property type="protein sequence ID" value="HIZ03027.1"/>
    <property type="molecule type" value="Genomic_DNA"/>
</dbReference>
<sequence>MKKLVVLLSALFLSLSFAVFVGCEEENGSLLKGTATVVLDAGSGENRYTVFTVELEKAGLTSSDKGIDVLDALKEEGLYYSGTYTSAFGAYLTEIGTEVPAENPSYEGETVQTPILKAEGNNYIALYTADIEEGNPDPENWGGTIEYEGTSVYYAMLGISSLRVFDGAVYYFALSSY</sequence>
<dbReference type="Proteomes" id="UP000824132">
    <property type="component" value="Unassembled WGS sequence"/>
</dbReference>
<reference evidence="2" key="1">
    <citation type="journal article" date="2021" name="PeerJ">
        <title>Extensive microbial diversity within the chicken gut microbiome revealed by metagenomics and culture.</title>
        <authorList>
            <person name="Gilroy R."/>
            <person name="Ravi A."/>
            <person name="Getino M."/>
            <person name="Pursley I."/>
            <person name="Horton D.L."/>
            <person name="Alikhan N.F."/>
            <person name="Baker D."/>
            <person name="Gharbi K."/>
            <person name="Hall N."/>
            <person name="Watson M."/>
            <person name="Adriaenssens E.M."/>
            <person name="Foster-Nyarko E."/>
            <person name="Jarju S."/>
            <person name="Secka A."/>
            <person name="Antonio M."/>
            <person name="Oren A."/>
            <person name="Chaudhuri R.R."/>
            <person name="La Ragione R."/>
            <person name="Hildebrand F."/>
            <person name="Pallen M.J."/>
        </authorList>
    </citation>
    <scope>NUCLEOTIDE SEQUENCE</scope>
    <source>
        <strain evidence="2">CHK187-5294</strain>
    </source>
</reference>
<dbReference type="PROSITE" id="PS51257">
    <property type="entry name" value="PROKAR_LIPOPROTEIN"/>
    <property type="match status" value="1"/>
</dbReference>
<name>A0A9D2A6I0_9FIRM</name>
<feature type="chain" id="PRO_5038693234" evidence="1">
    <location>
        <begin position="19"/>
        <end position="177"/>
    </location>
</feature>
<dbReference type="AlphaFoldDB" id="A0A9D2A6I0"/>
<organism evidence="2 3">
    <name type="scientific">Candidatus Borkfalkia avistercoris</name>
    <dbReference type="NCBI Taxonomy" id="2838504"/>
    <lineage>
        <taxon>Bacteria</taxon>
        <taxon>Bacillati</taxon>
        <taxon>Bacillota</taxon>
        <taxon>Clostridia</taxon>
        <taxon>Christensenellales</taxon>
        <taxon>Christensenellaceae</taxon>
        <taxon>Candidatus Borkfalkia</taxon>
    </lineage>
</organism>
<accession>A0A9D2A6I0</accession>
<evidence type="ECO:0000313" key="2">
    <source>
        <dbReference type="EMBL" id="HIZ03027.1"/>
    </source>
</evidence>
<feature type="signal peptide" evidence="1">
    <location>
        <begin position="1"/>
        <end position="18"/>
    </location>
</feature>
<keyword evidence="1" id="KW-0732">Signal</keyword>
<proteinExistence type="predicted"/>
<comment type="caution">
    <text evidence="2">The sequence shown here is derived from an EMBL/GenBank/DDBJ whole genome shotgun (WGS) entry which is preliminary data.</text>
</comment>
<evidence type="ECO:0000313" key="3">
    <source>
        <dbReference type="Proteomes" id="UP000824132"/>
    </source>
</evidence>
<gene>
    <name evidence="2" type="ORF">H9727_01950</name>
</gene>
<reference evidence="2" key="2">
    <citation type="submission" date="2021-04" db="EMBL/GenBank/DDBJ databases">
        <authorList>
            <person name="Gilroy R."/>
        </authorList>
    </citation>
    <scope>NUCLEOTIDE SEQUENCE</scope>
    <source>
        <strain evidence="2">CHK187-5294</strain>
    </source>
</reference>